<dbReference type="EMBL" id="MU866096">
    <property type="protein sequence ID" value="KAK4180612.1"/>
    <property type="molecule type" value="Genomic_DNA"/>
</dbReference>
<protein>
    <submittedName>
        <fullName evidence="1">Uncharacterized protein</fullName>
    </submittedName>
</protein>
<dbReference type="AlphaFoldDB" id="A0AAN6WHN0"/>
<comment type="caution">
    <text evidence="1">The sequence shown here is derived from an EMBL/GenBank/DDBJ whole genome shotgun (WGS) entry which is preliminary data.</text>
</comment>
<dbReference type="Proteomes" id="UP001302321">
    <property type="component" value="Unassembled WGS sequence"/>
</dbReference>
<dbReference type="InterPro" id="IPR015034">
    <property type="entry name" value="Bles03"/>
</dbReference>
<keyword evidence="2" id="KW-1185">Reference proteome</keyword>
<evidence type="ECO:0000313" key="2">
    <source>
        <dbReference type="Proteomes" id="UP001302321"/>
    </source>
</evidence>
<proteinExistence type="predicted"/>
<reference evidence="1" key="1">
    <citation type="journal article" date="2023" name="Mol. Phylogenet. Evol.">
        <title>Genome-scale phylogeny and comparative genomics of the fungal order Sordariales.</title>
        <authorList>
            <person name="Hensen N."/>
            <person name="Bonometti L."/>
            <person name="Westerberg I."/>
            <person name="Brannstrom I.O."/>
            <person name="Guillou S."/>
            <person name="Cros-Aarteil S."/>
            <person name="Calhoun S."/>
            <person name="Haridas S."/>
            <person name="Kuo A."/>
            <person name="Mondo S."/>
            <person name="Pangilinan J."/>
            <person name="Riley R."/>
            <person name="LaButti K."/>
            <person name="Andreopoulos B."/>
            <person name="Lipzen A."/>
            <person name="Chen C."/>
            <person name="Yan M."/>
            <person name="Daum C."/>
            <person name="Ng V."/>
            <person name="Clum A."/>
            <person name="Steindorff A."/>
            <person name="Ohm R.A."/>
            <person name="Martin F."/>
            <person name="Silar P."/>
            <person name="Natvig D.O."/>
            <person name="Lalanne C."/>
            <person name="Gautier V."/>
            <person name="Ament-Velasquez S.L."/>
            <person name="Kruys A."/>
            <person name="Hutchinson M.I."/>
            <person name="Powell A.J."/>
            <person name="Barry K."/>
            <person name="Miller A.N."/>
            <person name="Grigoriev I.V."/>
            <person name="Debuchy R."/>
            <person name="Gladieux P."/>
            <person name="Hiltunen Thoren M."/>
            <person name="Johannesson H."/>
        </authorList>
    </citation>
    <scope>NUCLEOTIDE SEQUENCE</scope>
    <source>
        <strain evidence="1">CBS 892.96</strain>
    </source>
</reference>
<evidence type="ECO:0000313" key="1">
    <source>
        <dbReference type="EMBL" id="KAK4180612.1"/>
    </source>
</evidence>
<accession>A0AAN6WHN0</accession>
<dbReference type="Pfam" id="PF08939">
    <property type="entry name" value="Bles03"/>
    <property type="match status" value="1"/>
</dbReference>
<organism evidence="1 2">
    <name type="scientific">Triangularia setosa</name>
    <dbReference type="NCBI Taxonomy" id="2587417"/>
    <lineage>
        <taxon>Eukaryota</taxon>
        <taxon>Fungi</taxon>
        <taxon>Dikarya</taxon>
        <taxon>Ascomycota</taxon>
        <taxon>Pezizomycotina</taxon>
        <taxon>Sordariomycetes</taxon>
        <taxon>Sordariomycetidae</taxon>
        <taxon>Sordariales</taxon>
        <taxon>Podosporaceae</taxon>
        <taxon>Triangularia</taxon>
    </lineage>
</organism>
<name>A0AAN6WHN0_9PEZI</name>
<sequence length="183" mass="20671">MPAPQNDEYQLMTFEEWSGYTDLVPGAPESNGEAYGPERRSRNLSYTLFRPEDAMKEVNPYPNSALISYQLGEKVGEFFNRCRPSEGVSMEFKWYHIRNPHSTQLPERDGDINAFLQEGEGIAACIGAKTAVNERDREGRKPLIKKFEAEVLDLARRHGVMDGYTQWVGGGEDSDASEEDTRG</sequence>
<reference evidence="1" key="2">
    <citation type="submission" date="2023-05" db="EMBL/GenBank/DDBJ databases">
        <authorList>
            <consortium name="Lawrence Berkeley National Laboratory"/>
            <person name="Steindorff A."/>
            <person name="Hensen N."/>
            <person name="Bonometti L."/>
            <person name="Westerberg I."/>
            <person name="Brannstrom I.O."/>
            <person name="Guillou S."/>
            <person name="Cros-Aarteil S."/>
            <person name="Calhoun S."/>
            <person name="Haridas S."/>
            <person name="Kuo A."/>
            <person name="Mondo S."/>
            <person name="Pangilinan J."/>
            <person name="Riley R."/>
            <person name="Labutti K."/>
            <person name="Andreopoulos B."/>
            <person name="Lipzen A."/>
            <person name="Chen C."/>
            <person name="Yanf M."/>
            <person name="Daum C."/>
            <person name="Ng V."/>
            <person name="Clum A."/>
            <person name="Ohm R."/>
            <person name="Martin F."/>
            <person name="Silar P."/>
            <person name="Natvig D."/>
            <person name="Lalanne C."/>
            <person name="Gautier V."/>
            <person name="Ament-Velasquez S.L."/>
            <person name="Kruys A."/>
            <person name="Hutchinson M.I."/>
            <person name="Powell A.J."/>
            <person name="Barry K."/>
            <person name="Miller A.N."/>
            <person name="Grigoriev I.V."/>
            <person name="Debuchy R."/>
            <person name="Gladieux P."/>
            <person name="Thoren M.H."/>
            <person name="Johannesson H."/>
        </authorList>
    </citation>
    <scope>NUCLEOTIDE SEQUENCE</scope>
    <source>
        <strain evidence="1">CBS 892.96</strain>
    </source>
</reference>
<gene>
    <name evidence="1" type="ORF">QBC36DRAFT_374902</name>
</gene>